<organism evidence="5 6">
    <name type="scientific">Acidisarcina polymorpha</name>
    <dbReference type="NCBI Taxonomy" id="2211140"/>
    <lineage>
        <taxon>Bacteria</taxon>
        <taxon>Pseudomonadati</taxon>
        <taxon>Acidobacteriota</taxon>
        <taxon>Terriglobia</taxon>
        <taxon>Terriglobales</taxon>
        <taxon>Acidobacteriaceae</taxon>
        <taxon>Acidisarcina</taxon>
    </lineage>
</organism>
<dbReference type="SUPFAM" id="SSF51569">
    <property type="entry name" value="Aldolase"/>
    <property type="match status" value="1"/>
</dbReference>
<dbReference type="KEGG" id="abas:ACPOL_0447"/>
<dbReference type="EMBL" id="CP030840">
    <property type="protein sequence ID" value="AXC09824.1"/>
    <property type="molecule type" value="Genomic_DNA"/>
</dbReference>
<protein>
    <submittedName>
        <fullName evidence="5">Hydroxymethylglutaryl-CoA lyase</fullName>
    </submittedName>
</protein>
<dbReference type="PANTHER" id="PTHR42738:SF7">
    <property type="entry name" value="HYDROXYMETHYLGLUTARYL-COA LYASE"/>
    <property type="match status" value="1"/>
</dbReference>
<dbReference type="Gene3D" id="3.20.20.70">
    <property type="entry name" value="Aldolase class I"/>
    <property type="match status" value="1"/>
</dbReference>
<dbReference type="InterPro" id="IPR013785">
    <property type="entry name" value="Aldolase_TIM"/>
</dbReference>
<dbReference type="PROSITE" id="PS50991">
    <property type="entry name" value="PYR_CT"/>
    <property type="match status" value="1"/>
</dbReference>
<dbReference type="InterPro" id="IPR043594">
    <property type="entry name" value="HMGL"/>
</dbReference>
<accession>A0A2Z5FTK7</accession>
<dbReference type="RefSeq" id="WP_114205581.1">
    <property type="nucleotide sequence ID" value="NZ_CP030840.1"/>
</dbReference>
<dbReference type="GO" id="GO:0006552">
    <property type="term" value="P:L-leucine catabolic process"/>
    <property type="evidence" value="ECO:0007669"/>
    <property type="project" value="TreeGrafter"/>
</dbReference>
<dbReference type="GO" id="GO:0046951">
    <property type="term" value="P:ketone body biosynthetic process"/>
    <property type="evidence" value="ECO:0007669"/>
    <property type="project" value="TreeGrafter"/>
</dbReference>
<evidence type="ECO:0000313" key="6">
    <source>
        <dbReference type="Proteomes" id="UP000253606"/>
    </source>
</evidence>
<reference evidence="5 6" key="1">
    <citation type="journal article" date="2018" name="Front. Microbiol.">
        <title>Hydrolytic Capabilities as a Key to Environmental Success: Chitinolytic and Cellulolytic Acidobacteria From Acidic Sub-arctic Soils and Boreal Peatlands.</title>
        <authorList>
            <person name="Belova S.E."/>
            <person name="Ravin N.V."/>
            <person name="Pankratov T.A."/>
            <person name="Rakitin A.L."/>
            <person name="Ivanova A.A."/>
            <person name="Beletsky A.V."/>
            <person name="Mardanov A.V."/>
            <person name="Sinninghe Damste J.S."/>
            <person name="Dedysh S.N."/>
        </authorList>
    </citation>
    <scope>NUCLEOTIDE SEQUENCE [LARGE SCALE GENOMIC DNA]</scope>
    <source>
        <strain evidence="5 6">SBC82</strain>
    </source>
</reference>
<dbReference type="Proteomes" id="UP000253606">
    <property type="component" value="Chromosome"/>
</dbReference>
<evidence type="ECO:0000313" key="5">
    <source>
        <dbReference type="EMBL" id="AXC09824.1"/>
    </source>
</evidence>
<dbReference type="GO" id="GO:0046872">
    <property type="term" value="F:metal ion binding"/>
    <property type="evidence" value="ECO:0007669"/>
    <property type="project" value="UniProtKB-KW"/>
</dbReference>
<evidence type="ECO:0000256" key="3">
    <source>
        <dbReference type="ARBA" id="ARBA00023239"/>
    </source>
</evidence>
<evidence type="ECO:0000256" key="2">
    <source>
        <dbReference type="ARBA" id="ARBA00022723"/>
    </source>
</evidence>
<dbReference type="Pfam" id="PF00682">
    <property type="entry name" value="HMGL-like"/>
    <property type="match status" value="1"/>
</dbReference>
<keyword evidence="6" id="KW-1185">Reference proteome</keyword>
<dbReference type="AlphaFoldDB" id="A0A2Z5FTK7"/>
<name>A0A2Z5FTK7_9BACT</name>
<proteinExistence type="inferred from homology"/>
<dbReference type="OrthoDB" id="9784013at2"/>
<dbReference type="GO" id="GO:0004419">
    <property type="term" value="F:hydroxymethylglutaryl-CoA lyase activity"/>
    <property type="evidence" value="ECO:0007669"/>
    <property type="project" value="TreeGrafter"/>
</dbReference>
<feature type="domain" description="Pyruvate carboxyltransferase" evidence="4">
    <location>
        <begin position="8"/>
        <end position="278"/>
    </location>
</feature>
<dbReference type="PANTHER" id="PTHR42738">
    <property type="entry name" value="HYDROXYMETHYLGLUTARYL-COA LYASE"/>
    <property type="match status" value="1"/>
</dbReference>
<dbReference type="InterPro" id="IPR000891">
    <property type="entry name" value="PYR_CT"/>
</dbReference>
<keyword evidence="2" id="KW-0479">Metal-binding</keyword>
<sequence length="299" mass="31779">MRKHRTPALKLIECPRDAWQALPRPIPAEVKADYLRLLIAAGLKHIDAVSFVSAAAVPQMADSEQVLKYLDAAVPDMPEDVEIIAIVVNEKGAERAIATAAVQTLGFPYSISPEFLKRNQNQTPEECLDVLEAIGQLAFKAGLDIVAYVSMAFGNPYGDAYDTEEVIAACDLLVDMGITQISLADTVGLATPRQIEDLSTDVLAVHDDIEIGLHLHAHPNDVALKVAAAYRAGIRRMDMAVGGLGGCPFAQDALVGNLATELAIAELKRLGAELPALAPLDGIIAANQAIADKFGAAIQ</sequence>
<evidence type="ECO:0000259" key="4">
    <source>
        <dbReference type="PROSITE" id="PS50991"/>
    </source>
</evidence>
<comment type="similarity">
    <text evidence="1">Belongs to the HMG-CoA lyase family.</text>
</comment>
<keyword evidence="3 5" id="KW-0456">Lyase</keyword>
<evidence type="ECO:0000256" key="1">
    <source>
        <dbReference type="ARBA" id="ARBA00009405"/>
    </source>
</evidence>
<gene>
    <name evidence="5" type="ORF">ACPOL_0447</name>
</gene>